<reference evidence="3" key="1">
    <citation type="journal article" date="2019" name="Int. J. Syst. Evol. Microbiol.">
        <title>The Global Catalogue of Microorganisms (GCM) 10K type strain sequencing project: providing services to taxonomists for standard genome sequencing and annotation.</title>
        <authorList>
            <consortium name="The Broad Institute Genomics Platform"/>
            <consortium name="The Broad Institute Genome Sequencing Center for Infectious Disease"/>
            <person name="Wu L."/>
            <person name="Ma J."/>
        </authorList>
    </citation>
    <scope>NUCLEOTIDE SEQUENCE [LARGE SCALE GENOMIC DNA]</scope>
    <source>
        <strain evidence="3">KCTC 23713</strain>
    </source>
</reference>
<gene>
    <name evidence="2" type="ORF">GCM10011419_05740</name>
</gene>
<evidence type="ECO:0000313" key="3">
    <source>
        <dbReference type="Proteomes" id="UP000662678"/>
    </source>
</evidence>
<dbReference type="RefSeq" id="WP_189352144.1">
    <property type="nucleotide sequence ID" value="NZ_BMYP01000005.1"/>
</dbReference>
<evidence type="ECO:0000259" key="1">
    <source>
        <dbReference type="Pfam" id="PF25771"/>
    </source>
</evidence>
<organism evidence="2 3">
    <name type="scientific">Vogesella fluminis</name>
    <dbReference type="NCBI Taxonomy" id="1069161"/>
    <lineage>
        <taxon>Bacteria</taxon>
        <taxon>Pseudomonadati</taxon>
        <taxon>Pseudomonadota</taxon>
        <taxon>Betaproteobacteria</taxon>
        <taxon>Neisseriales</taxon>
        <taxon>Chromobacteriaceae</taxon>
        <taxon>Vogesella</taxon>
    </lineage>
</organism>
<comment type="caution">
    <text evidence="2">The sequence shown here is derived from an EMBL/GenBank/DDBJ whole genome shotgun (WGS) entry which is preliminary data.</text>
</comment>
<keyword evidence="3" id="KW-1185">Reference proteome</keyword>
<dbReference type="EMBL" id="BMYP01000005">
    <property type="protein sequence ID" value="GHD72415.1"/>
    <property type="molecule type" value="Genomic_DNA"/>
</dbReference>
<name>A0ABQ3H6T7_9NEIS</name>
<sequence>MAWPECITGLVSRAVISSNNFSRARDERLMADEAARDAQNVDKLQPGRPDYLIGICESITVLNHGELEETGILASNLTCIALPYTLRSQALLQQLNAHIPELPDKARAP</sequence>
<protein>
    <recommendedName>
        <fullName evidence="1">CEP63/Deup1 CEP152 binding coiled coil domain-containing protein</fullName>
    </recommendedName>
</protein>
<evidence type="ECO:0000313" key="2">
    <source>
        <dbReference type="EMBL" id="GHD72415.1"/>
    </source>
</evidence>
<dbReference type="Pfam" id="PF25771">
    <property type="entry name" value="CC_CEP152-bind"/>
    <property type="match status" value="1"/>
</dbReference>
<dbReference type="Proteomes" id="UP000662678">
    <property type="component" value="Unassembled WGS sequence"/>
</dbReference>
<feature type="domain" description="CEP63/Deup1 CEP152 binding coiled coil" evidence="1">
    <location>
        <begin position="85"/>
        <end position="102"/>
    </location>
</feature>
<accession>A0ABQ3H6T7</accession>
<proteinExistence type="predicted"/>
<dbReference type="InterPro" id="IPR057656">
    <property type="entry name" value="CEP63/Deup1_CC"/>
</dbReference>